<keyword evidence="2" id="KW-1185">Reference proteome</keyword>
<evidence type="ECO:0000313" key="2">
    <source>
        <dbReference type="Proteomes" id="UP000289437"/>
    </source>
</evidence>
<dbReference type="EMBL" id="RDSM01000002">
    <property type="protein sequence ID" value="RXH56314.1"/>
    <property type="molecule type" value="Genomic_DNA"/>
</dbReference>
<proteinExistence type="predicted"/>
<name>A0A4V1L5M8_9BACT</name>
<dbReference type="Proteomes" id="UP000289437">
    <property type="component" value="Unassembled WGS sequence"/>
</dbReference>
<accession>A0A4V1L5M8</accession>
<dbReference type="AlphaFoldDB" id="A0A4V1L5M8"/>
<sequence length="37" mass="4040">MSVAGFAALAQNHSMLQGRMLCQEALWSLFSNTLLAQ</sequence>
<evidence type="ECO:0000313" key="1">
    <source>
        <dbReference type="EMBL" id="RXH56314.1"/>
    </source>
</evidence>
<reference evidence="2" key="2">
    <citation type="submission" date="2019-02" db="EMBL/GenBank/DDBJ databases">
        <title>Granulicella sibirica sp. nov., a psychrotolerant acidobacterium isolated from an organic soil layer in forested tundra, West Siberia.</title>
        <authorList>
            <person name="Oshkin I.Y."/>
            <person name="Kulichevskaya I.S."/>
            <person name="Rijpstra W.I.C."/>
            <person name="Sinninghe Damste J.S."/>
            <person name="Rakitin A.L."/>
            <person name="Ravin N.V."/>
            <person name="Dedysh S.N."/>
        </authorList>
    </citation>
    <scope>NUCLEOTIDE SEQUENCE [LARGE SCALE GENOMIC DNA]</scope>
    <source>
        <strain evidence="2">AF10</strain>
    </source>
</reference>
<gene>
    <name evidence="1" type="ORF">GRAN_3171</name>
</gene>
<organism evidence="1 2">
    <name type="scientific">Granulicella sibirica</name>
    <dbReference type="NCBI Taxonomy" id="2479048"/>
    <lineage>
        <taxon>Bacteria</taxon>
        <taxon>Pseudomonadati</taxon>
        <taxon>Acidobacteriota</taxon>
        <taxon>Terriglobia</taxon>
        <taxon>Terriglobales</taxon>
        <taxon>Acidobacteriaceae</taxon>
        <taxon>Granulicella</taxon>
    </lineage>
</organism>
<reference evidence="1 2" key="1">
    <citation type="submission" date="2018-11" db="EMBL/GenBank/DDBJ databases">
        <authorList>
            <person name="Mardanov A.V."/>
            <person name="Ravin N.V."/>
            <person name="Dedysh S.N."/>
        </authorList>
    </citation>
    <scope>NUCLEOTIDE SEQUENCE [LARGE SCALE GENOMIC DNA]</scope>
    <source>
        <strain evidence="1 2">AF10</strain>
    </source>
</reference>
<protein>
    <submittedName>
        <fullName evidence="1">Uncharacterized protein</fullName>
    </submittedName>
</protein>
<comment type="caution">
    <text evidence="1">The sequence shown here is derived from an EMBL/GenBank/DDBJ whole genome shotgun (WGS) entry which is preliminary data.</text>
</comment>